<evidence type="ECO:0000256" key="1">
    <source>
        <dbReference type="PROSITE-ProRule" id="PRU00325"/>
    </source>
</evidence>
<keyword evidence="4" id="KW-1185">Reference proteome</keyword>
<evidence type="ECO:0000259" key="2">
    <source>
        <dbReference type="PROSITE" id="PS50966"/>
    </source>
</evidence>
<name>A0ABN7MFB8_9BACT</name>
<keyword evidence="1" id="KW-0479">Metal-binding</keyword>
<feature type="domain" description="SWIM-type" evidence="2">
    <location>
        <begin position="19"/>
        <end position="54"/>
    </location>
</feature>
<sequence length="193" mass="22161">MPHAESFSIASNSKPGLCYTVTRSQANDWQCTCPHWTYGRTECAHIRTAQSLPATKSIHKPEPPIVYAHVREVTPQPDGSLYVPLLPIGDPHFLYTLCFDLYAHGVLWASILERYRLPRSFSRDTCVAFIEQHGRKIYQFSDNPALPRHQYQILSGIPLPDIPRYQETPVEYHSRTGYPLDLCRRYLHPLSPT</sequence>
<comment type="caution">
    <text evidence="3">The sequence shown here is derived from an EMBL/GenBank/DDBJ whole genome shotgun (WGS) entry which is preliminary data.</text>
</comment>
<reference evidence="3 4" key="1">
    <citation type="submission" date="2021-02" db="EMBL/GenBank/DDBJ databases">
        <authorList>
            <person name="Han P."/>
        </authorList>
    </citation>
    <scope>NUCLEOTIDE SEQUENCE [LARGE SCALE GENOMIC DNA]</scope>
    <source>
        <strain evidence="3">Candidatus Nitrospira sp. ZN2</strain>
    </source>
</reference>
<evidence type="ECO:0000313" key="3">
    <source>
        <dbReference type="EMBL" id="CAE6796114.1"/>
    </source>
</evidence>
<dbReference type="EMBL" id="CAJNBJ010000020">
    <property type="protein sequence ID" value="CAE6796114.1"/>
    <property type="molecule type" value="Genomic_DNA"/>
</dbReference>
<organism evidence="3 4">
    <name type="scientific">Nitrospira defluvii</name>
    <dbReference type="NCBI Taxonomy" id="330214"/>
    <lineage>
        <taxon>Bacteria</taxon>
        <taxon>Pseudomonadati</taxon>
        <taxon>Nitrospirota</taxon>
        <taxon>Nitrospiria</taxon>
        <taxon>Nitrospirales</taxon>
        <taxon>Nitrospiraceae</taxon>
        <taxon>Nitrospira</taxon>
    </lineage>
</organism>
<accession>A0ABN7MFB8</accession>
<keyword evidence="1" id="KW-0862">Zinc</keyword>
<dbReference type="InterPro" id="IPR007527">
    <property type="entry name" value="Znf_SWIM"/>
</dbReference>
<dbReference type="Proteomes" id="UP000675880">
    <property type="component" value="Unassembled WGS sequence"/>
</dbReference>
<gene>
    <name evidence="3" type="ORF">NSPZN2_70100</name>
</gene>
<protein>
    <submittedName>
        <fullName evidence="3">SWIM-type domain-containing protein</fullName>
    </submittedName>
</protein>
<proteinExistence type="predicted"/>
<dbReference type="PROSITE" id="PS50966">
    <property type="entry name" value="ZF_SWIM"/>
    <property type="match status" value="1"/>
</dbReference>
<keyword evidence="1" id="KW-0863">Zinc-finger</keyword>
<evidence type="ECO:0000313" key="4">
    <source>
        <dbReference type="Proteomes" id="UP000675880"/>
    </source>
</evidence>